<dbReference type="EMBL" id="JABAIV010000001">
    <property type="protein sequence ID" value="NNG21624.1"/>
    <property type="molecule type" value="Genomic_DNA"/>
</dbReference>
<organism evidence="2 3">
    <name type="scientific">Telluria aromaticivorans</name>
    <dbReference type="NCBI Taxonomy" id="2725995"/>
    <lineage>
        <taxon>Bacteria</taxon>
        <taxon>Pseudomonadati</taxon>
        <taxon>Pseudomonadota</taxon>
        <taxon>Betaproteobacteria</taxon>
        <taxon>Burkholderiales</taxon>
        <taxon>Oxalobacteraceae</taxon>
        <taxon>Telluria group</taxon>
        <taxon>Telluria</taxon>
    </lineage>
</organism>
<dbReference type="InterPro" id="IPR025991">
    <property type="entry name" value="Chemoreceptor_zinc-bind_dom"/>
</dbReference>
<sequence>MVTVTTNEVMQGLRDSEFILHYQPKASLISNRIVGAEALARWQRPDGVLLPPGAFIPVAERSGLINRLTLQLLPKLMDDLAAKGISSDMCVSFNVTAPDLEDDVLTEQILASAAQGSLPAGSLELEITETQAMQAGHRMVRNVDALAEAGIGLAMDDYGVGYSSIDTLSQWPFTSIKLDQGIVGRMLNSTKNATIVRSSIRLGHELGLHVVAEGVETSEQHDFLVEAGCEIAQGYLVSHPLPLAEFDVFRHNIGKCRGMPIGLVHMAIVDHVQWRRQMVSYAIQRSALPADSPLRQMEGYPPLCLTKCALGKWYIGDGRYFADTPMYQAIDAPHRSLHDVGGQLVGRIRAGAELNDIVPLLYELKQVSTILIRLLEDIEDAGLLALYTSPPAQCTHMDLGGAGSIRTSH</sequence>
<keyword evidence="3" id="KW-1185">Reference proteome</keyword>
<feature type="domain" description="EAL" evidence="1">
    <location>
        <begin position="2"/>
        <end position="254"/>
    </location>
</feature>
<dbReference type="Gene3D" id="3.20.20.450">
    <property type="entry name" value="EAL domain"/>
    <property type="match status" value="1"/>
</dbReference>
<dbReference type="GO" id="GO:0071111">
    <property type="term" value="F:cyclic-guanylate-specific phosphodiesterase activity"/>
    <property type="evidence" value="ECO:0007669"/>
    <property type="project" value="InterPro"/>
</dbReference>
<dbReference type="PROSITE" id="PS50883">
    <property type="entry name" value="EAL"/>
    <property type="match status" value="1"/>
</dbReference>
<dbReference type="Proteomes" id="UP000533905">
    <property type="component" value="Unassembled WGS sequence"/>
</dbReference>
<name>A0A7Y2NY50_9BURK</name>
<dbReference type="PANTHER" id="PTHR33121">
    <property type="entry name" value="CYCLIC DI-GMP PHOSPHODIESTERASE PDEF"/>
    <property type="match status" value="1"/>
</dbReference>
<comment type="caution">
    <text evidence="2">The sequence shown here is derived from an EMBL/GenBank/DDBJ whole genome shotgun (WGS) entry which is preliminary data.</text>
</comment>
<dbReference type="InterPro" id="IPR035919">
    <property type="entry name" value="EAL_sf"/>
</dbReference>
<protein>
    <submittedName>
        <fullName evidence="2">EAL domain-containing protein</fullName>
    </submittedName>
</protein>
<evidence type="ECO:0000259" key="1">
    <source>
        <dbReference type="PROSITE" id="PS50883"/>
    </source>
</evidence>
<dbReference type="InterPro" id="IPR001633">
    <property type="entry name" value="EAL_dom"/>
</dbReference>
<dbReference type="CDD" id="cd01948">
    <property type="entry name" value="EAL"/>
    <property type="match status" value="1"/>
</dbReference>
<gene>
    <name evidence="2" type="ORF">HGB41_01210</name>
</gene>
<evidence type="ECO:0000313" key="3">
    <source>
        <dbReference type="Proteomes" id="UP000533905"/>
    </source>
</evidence>
<dbReference type="PANTHER" id="PTHR33121:SF70">
    <property type="entry name" value="SIGNALING PROTEIN YKOW"/>
    <property type="match status" value="1"/>
</dbReference>
<dbReference type="SMART" id="SM00052">
    <property type="entry name" value="EAL"/>
    <property type="match status" value="1"/>
</dbReference>
<dbReference type="Gene3D" id="1.20.120.30">
    <property type="entry name" value="Aspartate receptor, ligand-binding domain"/>
    <property type="match status" value="1"/>
</dbReference>
<dbReference type="AlphaFoldDB" id="A0A7Y2NY50"/>
<dbReference type="SUPFAM" id="SSF141868">
    <property type="entry name" value="EAL domain-like"/>
    <property type="match status" value="1"/>
</dbReference>
<accession>A0A7Y2NY50</accession>
<dbReference type="Pfam" id="PF13682">
    <property type="entry name" value="CZB"/>
    <property type="match status" value="1"/>
</dbReference>
<dbReference type="Pfam" id="PF00563">
    <property type="entry name" value="EAL"/>
    <property type="match status" value="1"/>
</dbReference>
<evidence type="ECO:0000313" key="2">
    <source>
        <dbReference type="EMBL" id="NNG21624.1"/>
    </source>
</evidence>
<dbReference type="RefSeq" id="WP_171080274.1">
    <property type="nucleotide sequence ID" value="NZ_JABAIV010000001.1"/>
</dbReference>
<dbReference type="InterPro" id="IPR050706">
    <property type="entry name" value="Cyclic-di-GMP_PDE-like"/>
</dbReference>
<reference evidence="2 3" key="1">
    <citation type="submission" date="2020-04" db="EMBL/GenBank/DDBJ databases">
        <title>Massilia sp. nov., a cold adapted bacteria isolated from Arctic soil.</title>
        <authorList>
            <person name="Son J."/>
            <person name="Ka J.-O."/>
        </authorList>
    </citation>
    <scope>NUCLEOTIDE SEQUENCE [LARGE SCALE GENOMIC DNA]</scope>
    <source>
        <strain evidence="2 3">ML15P13</strain>
    </source>
</reference>
<proteinExistence type="predicted"/>